<reference evidence="1" key="1">
    <citation type="journal article" date="2019" name="bioRxiv">
        <title>The Genome of the Zebra Mussel, Dreissena polymorpha: A Resource for Invasive Species Research.</title>
        <authorList>
            <person name="McCartney M.A."/>
            <person name="Auch B."/>
            <person name="Kono T."/>
            <person name="Mallez S."/>
            <person name="Zhang Y."/>
            <person name="Obille A."/>
            <person name="Becker A."/>
            <person name="Abrahante J.E."/>
            <person name="Garbe J."/>
            <person name="Badalamenti J.P."/>
            <person name="Herman A."/>
            <person name="Mangelson H."/>
            <person name="Liachko I."/>
            <person name="Sullivan S."/>
            <person name="Sone E.D."/>
            <person name="Koren S."/>
            <person name="Silverstein K.A.T."/>
            <person name="Beckman K.B."/>
            <person name="Gohl D.M."/>
        </authorList>
    </citation>
    <scope>NUCLEOTIDE SEQUENCE</scope>
    <source>
        <strain evidence="1">Duluth1</strain>
        <tissue evidence="1">Whole animal</tissue>
    </source>
</reference>
<protein>
    <submittedName>
        <fullName evidence="1">Uncharacterized protein</fullName>
    </submittedName>
</protein>
<keyword evidence="2" id="KW-1185">Reference proteome</keyword>
<proteinExistence type="predicted"/>
<dbReference type="AlphaFoldDB" id="A0A9D4C3J5"/>
<dbReference type="Proteomes" id="UP000828390">
    <property type="component" value="Unassembled WGS sequence"/>
</dbReference>
<gene>
    <name evidence="1" type="ORF">DPMN_059470</name>
</gene>
<accession>A0A9D4C3J5</accession>
<sequence length="61" mass="6703">MGPKSRLVRDSHTVASSNHLLLNDVCKPQTSITADYMMCILSDASFAMLLSCSFFDNFLSA</sequence>
<evidence type="ECO:0000313" key="1">
    <source>
        <dbReference type="EMBL" id="KAH3716741.1"/>
    </source>
</evidence>
<reference evidence="1" key="2">
    <citation type="submission" date="2020-11" db="EMBL/GenBank/DDBJ databases">
        <authorList>
            <person name="McCartney M.A."/>
            <person name="Auch B."/>
            <person name="Kono T."/>
            <person name="Mallez S."/>
            <person name="Becker A."/>
            <person name="Gohl D.M."/>
            <person name="Silverstein K.A.T."/>
            <person name="Koren S."/>
            <person name="Bechman K.B."/>
            <person name="Herman A."/>
            <person name="Abrahante J.E."/>
            <person name="Garbe J."/>
        </authorList>
    </citation>
    <scope>NUCLEOTIDE SEQUENCE</scope>
    <source>
        <strain evidence="1">Duluth1</strain>
        <tissue evidence="1">Whole animal</tissue>
    </source>
</reference>
<dbReference type="EMBL" id="JAIWYP010000013">
    <property type="protein sequence ID" value="KAH3716741.1"/>
    <property type="molecule type" value="Genomic_DNA"/>
</dbReference>
<organism evidence="1 2">
    <name type="scientific">Dreissena polymorpha</name>
    <name type="common">Zebra mussel</name>
    <name type="synonym">Mytilus polymorpha</name>
    <dbReference type="NCBI Taxonomy" id="45954"/>
    <lineage>
        <taxon>Eukaryota</taxon>
        <taxon>Metazoa</taxon>
        <taxon>Spiralia</taxon>
        <taxon>Lophotrochozoa</taxon>
        <taxon>Mollusca</taxon>
        <taxon>Bivalvia</taxon>
        <taxon>Autobranchia</taxon>
        <taxon>Heteroconchia</taxon>
        <taxon>Euheterodonta</taxon>
        <taxon>Imparidentia</taxon>
        <taxon>Neoheterodontei</taxon>
        <taxon>Myida</taxon>
        <taxon>Dreissenoidea</taxon>
        <taxon>Dreissenidae</taxon>
        <taxon>Dreissena</taxon>
    </lineage>
</organism>
<evidence type="ECO:0000313" key="2">
    <source>
        <dbReference type="Proteomes" id="UP000828390"/>
    </source>
</evidence>
<comment type="caution">
    <text evidence="1">The sequence shown here is derived from an EMBL/GenBank/DDBJ whole genome shotgun (WGS) entry which is preliminary data.</text>
</comment>
<name>A0A9D4C3J5_DREPO</name>